<evidence type="ECO:0000313" key="3">
    <source>
        <dbReference type="EMBL" id="ARS37057.1"/>
    </source>
</evidence>
<protein>
    <recommendedName>
        <fullName evidence="2">FAS1 domain-containing protein</fullName>
    </recommendedName>
</protein>
<dbReference type="InterPro" id="IPR050904">
    <property type="entry name" value="Adhesion/Biosynth-related"/>
</dbReference>
<proteinExistence type="predicted"/>
<organism evidence="3 4">
    <name type="scientific">Pontibacter actiniarum</name>
    <dbReference type="NCBI Taxonomy" id="323450"/>
    <lineage>
        <taxon>Bacteria</taxon>
        <taxon>Pseudomonadati</taxon>
        <taxon>Bacteroidota</taxon>
        <taxon>Cytophagia</taxon>
        <taxon>Cytophagales</taxon>
        <taxon>Hymenobacteraceae</taxon>
        <taxon>Pontibacter</taxon>
    </lineage>
</organism>
<sequence>MALSQNRTYLKMILIALFALCWQAGQAHELASPVRQERTSMMEYLLKERPLLADLITKSGLTPLLSGNGPLTLLAPPESALQRIKQEPAERLRAILSAHILKGAYGERDLKDGATLQSISGAGITVCRKDKYTLLNGVRILGPDHQVKNGVVHELGDVISI</sequence>
<dbReference type="InterPro" id="IPR036378">
    <property type="entry name" value="FAS1_dom_sf"/>
</dbReference>
<reference evidence="4" key="1">
    <citation type="submission" date="2017-05" db="EMBL/GenBank/DDBJ databases">
        <authorList>
            <person name="Ray J."/>
            <person name="Price M."/>
            <person name="Deutschbauer A."/>
        </authorList>
    </citation>
    <scope>NUCLEOTIDE SEQUENCE [LARGE SCALE GENOMIC DNA]</scope>
    <source>
        <strain evidence="4">DSM 19842</strain>
    </source>
</reference>
<gene>
    <name evidence="3" type="ORF">CA264_17370</name>
</gene>
<dbReference type="Proteomes" id="UP000266292">
    <property type="component" value="Chromosome"/>
</dbReference>
<dbReference type="AlphaFoldDB" id="A0A1X9YVV4"/>
<feature type="chain" id="PRO_5010990462" description="FAS1 domain-containing protein" evidence="1">
    <location>
        <begin position="28"/>
        <end position="161"/>
    </location>
</feature>
<evidence type="ECO:0000313" key="4">
    <source>
        <dbReference type="Proteomes" id="UP000266292"/>
    </source>
</evidence>
<dbReference type="SMART" id="SM00554">
    <property type="entry name" value="FAS1"/>
    <property type="match status" value="1"/>
</dbReference>
<keyword evidence="1" id="KW-0732">Signal</keyword>
<dbReference type="STRING" id="709015.GCA_000472485_03507"/>
<dbReference type="SUPFAM" id="SSF82153">
    <property type="entry name" value="FAS1 domain"/>
    <property type="match status" value="1"/>
</dbReference>
<dbReference type="Gene3D" id="2.30.180.10">
    <property type="entry name" value="FAS1 domain"/>
    <property type="match status" value="1"/>
</dbReference>
<name>A0A1X9YVV4_9BACT</name>
<evidence type="ECO:0000256" key="1">
    <source>
        <dbReference type="SAM" id="SignalP"/>
    </source>
</evidence>
<dbReference type="EMBL" id="CP021235">
    <property type="protein sequence ID" value="ARS37057.1"/>
    <property type="molecule type" value="Genomic_DNA"/>
</dbReference>
<feature type="domain" description="FAS1" evidence="2">
    <location>
        <begin position="26"/>
        <end position="159"/>
    </location>
</feature>
<accession>A0A1X9YVV4</accession>
<feature type="signal peptide" evidence="1">
    <location>
        <begin position="1"/>
        <end position="27"/>
    </location>
</feature>
<keyword evidence="4" id="KW-1185">Reference proteome</keyword>
<dbReference type="PANTHER" id="PTHR10900">
    <property type="entry name" value="PERIOSTIN-RELATED"/>
    <property type="match status" value="1"/>
</dbReference>
<evidence type="ECO:0000259" key="2">
    <source>
        <dbReference type="PROSITE" id="PS50213"/>
    </source>
</evidence>
<dbReference type="InterPro" id="IPR000782">
    <property type="entry name" value="FAS1_domain"/>
</dbReference>
<dbReference type="Pfam" id="PF02469">
    <property type="entry name" value="Fasciclin"/>
    <property type="match status" value="1"/>
</dbReference>
<dbReference type="OrthoDB" id="894106at2"/>
<dbReference type="PROSITE" id="PS50213">
    <property type="entry name" value="FAS1"/>
    <property type="match status" value="1"/>
</dbReference>
<dbReference type="KEGG" id="pact:CA264_17370"/>